<gene>
    <name evidence="1" type="ORF">DB891_15710</name>
</gene>
<accession>A0A2U1JMY8</accession>
<dbReference type="EMBL" id="QCZH01000026">
    <property type="protein sequence ID" value="PWA06349.1"/>
    <property type="molecule type" value="Genomic_DNA"/>
</dbReference>
<dbReference type="Proteomes" id="UP000245618">
    <property type="component" value="Unassembled WGS sequence"/>
</dbReference>
<organism evidence="1 2">
    <name type="scientific">Flavobacterium laiguense</name>
    <dbReference type="NCBI Taxonomy" id="2169409"/>
    <lineage>
        <taxon>Bacteria</taxon>
        <taxon>Pseudomonadati</taxon>
        <taxon>Bacteroidota</taxon>
        <taxon>Flavobacteriia</taxon>
        <taxon>Flavobacteriales</taxon>
        <taxon>Flavobacteriaceae</taxon>
        <taxon>Flavobacterium</taxon>
    </lineage>
</organism>
<protein>
    <submittedName>
        <fullName evidence="1">Uncharacterized protein</fullName>
    </submittedName>
</protein>
<evidence type="ECO:0000313" key="2">
    <source>
        <dbReference type="Proteomes" id="UP000245618"/>
    </source>
</evidence>
<keyword evidence="2" id="KW-1185">Reference proteome</keyword>
<dbReference type="RefSeq" id="WP_116764531.1">
    <property type="nucleotide sequence ID" value="NZ_QCZH01000026.1"/>
</dbReference>
<reference evidence="1 2" key="1">
    <citation type="submission" date="2018-04" db="EMBL/GenBank/DDBJ databases">
        <title>Flavobacterium sp. nov., isolated from glacier ice.</title>
        <authorList>
            <person name="Liu Q."/>
            <person name="Xin Y.-H."/>
        </authorList>
    </citation>
    <scope>NUCLEOTIDE SEQUENCE [LARGE SCALE GENOMIC DNA]</scope>
    <source>
        <strain evidence="1 2">LB2P30</strain>
    </source>
</reference>
<sequence>MPLAAMLWVSFRANQHTTDKESIATPATRATVNEIGKSSVVSNKSFVSSEGSTINKRPVADSKIKVKMSNFLMLKIISLGYKQYNKILKPLSKNRKSK</sequence>
<dbReference type="AlphaFoldDB" id="A0A2U1JMY8"/>
<name>A0A2U1JMY8_9FLAO</name>
<proteinExistence type="predicted"/>
<evidence type="ECO:0000313" key="1">
    <source>
        <dbReference type="EMBL" id="PWA06349.1"/>
    </source>
</evidence>
<comment type="caution">
    <text evidence="1">The sequence shown here is derived from an EMBL/GenBank/DDBJ whole genome shotgun (WGS) entry which is preliminary data.</text>
</comment>